<dbReference type="RefSeq" id="WP_130181719.1">
    <property type="nucleotide sequence ID" value="NZ_CP035945.1"/>
</dbReference>
<gene>
    <name evidence="2" type="ORF">PMF13cell1_03782</name>
</gene>
<name>A0A4P6M167_9FIRM</name>
<dbReference type="AlphaFoldDB" id="A0A4P6M167"/>
<feature type="transmembrane region" description="Helical" evidence="1">
    <location>
        <begin position="64"/>
        <end position="82"/>
    </location>
</feature>
<feature type="transmembrane region" description="Helical" evidence="1">
    <location>
        <begin position="94"/>
        <end position="116"/>
    </location>
</feature>
<accession>A0A4P6M167</accession>
<dbReference type="KEGG" id="bpro:PMF13cell1_03782"/>
<reference evidence="2 3" key="1">
    <citation type="submission" date="2019-01" db="EMBL/GenBank/DDBJ databases">
        <title>PMF-metabolizing Aryl O-demethylase.</title>
        <authorList>
            <person name="Kim M."/>
        </authorList>
    </citation>
    <scope>NUCLEOTIDE SEQUENCE [LARGE SCALE GENOMIC DNA]</scope>
    <source>
        <strain evidence="2 3">PMF1</strain>
    </source>
</reference>
<organism evidence="2 3">
    <name type="scientific">Blautia producta</name>
    <dbReference type="NCBI Taxonomy" id="33035"/>
    <lineage>
        <taxon>Bacteria</taxon>
        <taxon>Bacillati</taxon>
        <taxon>Bacillota</taxon>
        <taxon>Clostridia</taxon>
        <taxon>Lachnospirales</taxon>
        <taxon>Lachnospiraceae</taxon>
        <taxon>Blautia</taxon>
    </lineage>
</organism>
<feature type="transmembrane region" description="Helical" evidence="1">
    <location>
        <begin position="128"/>
        <end position="149"/>
    </location>
</feature>
<evidence type="ECO:0008006" key="4">
    <source>
        <dbReference type="Google" id="ProtNLM"/>
    </source>
</evidence>
<dbReference type="EMBL" id="CP035945">
    <property type="protein sequence ID" value="QBE98216.1"/>
    <property type="molecule type" value="Genomic_DNA"/>
</dbReference>
<evidence type="ECO:0000313" key="3">
    <source>
        <dbReference type="Proteomes" id="UP000289794"/>
    </source>
</evidence>
<keyword evidence="1" id="KW-0812">Transmembrane</keyword>
<proteinExistence type="predicted"/>
<keyword evidence="1" id="KW-0472">Membrane</keyword>
<dbReference type="Proteomes" id="UP000289794">
    <property type="component" value="Chromosome"/>
</dbReference>
<evidence type="ECO:0000313" key="2">
    <source>
        <dbReference type="EMBL" id="QBE98216.1"/>
    </source>
</evidence>
<keyword evidence="1" id="KW-1133">Transmembrane helix</keyword>
<evidence type="ECO:0000256" key="1">
    <source>
        <dbReference type="SAM" id="Phobius"/>
    </source>
</evidence>
<feature type="transmembrane region" description="Helical" evidence="1">
    <location>
        <begin position="23"/>
        <end position="44"/>
    </location>
</feature>
<protein>
    <recommendedName>
        <fullName evidence="4">DUF2975 domain-containing protein</fullName>
    </recommendedName>
</protein>
<sequence>MEKNDFITDVNVTKKKFSKKMKFLLILAILFTGMCVIAGTANALKMLEEETWKSKDIRIVAYNLIIYLFNIMIFISMIRIYASRQFFIRSLSKYFFGIGWISVGAAFTITHFPTYQTDGFVIMQFGDFVLIDGNMLGIGILFLVFTSLIKEGIQMQKEMDEIL</sequence>